<evidence type="ECO:0000313" key="2">
    <source>
        <dbReference type="EMBL" id="CAB4333335.1"/>
    </source>
</evidence>
<dbReference type="Gene3D" id="3.20.20.150">
    <property type="entry name" value="Divalent-metal-dependent TIM barrel enzymes"/>
    <property type="match status" value="1"/>
</dbReference>
<proteinExistence type="predicted"/>
<dbReference type="Pfam" id="PF01261">
    <property type="entry name" value="AP_endonuc_2"/>
    <property type="match status" value="1"/>
</dbReference>
<accession>A0A6J5YS59</accession>
<dbReference type="PANTHER" id="PTHR12110">
    <property type="entry name" value="HYDROXYPYRUVATE ISOMERASE"/>
    <property type="match status" value="1"/>
</dbReference>
<dbReference type="InterPro" id="IPR036237">
    <property type="entry name" value="Xyl_isomerase-like_sf"/>
</dbReference>
<name>A0A6J5YS59_9ZZZZ</name>
<evidence type="ECO:0000259" key="1">
    <source>
        <dbReference type="Pfam" id="PF01261"/>
    </source>
</evidence>
<protein>
    <submittedName>
        <fullName evidence="2">Unannotated protein</fullName>
    </submittedName>
</protein>
<dbReference type="EMBL" id="CAESAJ010000022">
    <property type="protein sequence ID" value="CAB4333335.1"/>
    <property type="molecule type" value="Genomic_DNA"/>
</dbReference>
<gene>
    <name evidence="2" type="ORF">UFOPK3770_00374</name>
</gene>
<organism evidence="2">
    <name type="scientific">freshwater metagenome</name>
    <dbReference type="NCBI Taxonomy" id="449393"/>
    <lineage>
        <taxon>unclassified sequences</taxon>
        <taxon>metagenomes</taxon>
        <taxon>ecological metagenomes</taxon>
    </lineage>
</organism>
<feature type="domain" description="Xylose isomerase-like TIM barrel" evidence="1">
    <location>
        <begin position="40"/>
        <end position="315"/>
    </location>
</feature>
<dbReference type="AlphaFoldDB" id="A0A6J5YS59"/>
<sequence length="325" mass="35333">MTSASDLKIGVVLEAFLDQPLEEVLTWLSKNAPKVTAIEVGAGGYAPHPHCDVDLLMADADARKQWLAKIDGLGFELDALNVWGNPLHPLQNVADSHDAALRNAITLATELGCDRIVAMAGCPAAKPGDKTAHFAGGGWLPYLEDIHTKQWDDIVVPYWDNIANLAKAANPDLRICIELHPGTVVYNVETFNAFTAIGPALAANLDPSHFFWMQMDGHAVVEAICDRIGHVHGKDTTFNKEALALNGLLDHRWPKSPELMPWNFSVPGAGHDQSWWDRFVELLDGSQAKVISIEHEDPFVPATQGVPEAADVLQSAIDKVGALVR</sequence>
<dbReference type="PANTHER" id="PTHR12110:SF21">
    <property type="entry name" value="XYLOSE ISOMERASE-LIKE TIM BARREL DOMAIN-CONTAINING PROTEIN"/>
    <property type="match status" value="1"/>
</dbReference>
<dbReference type="SUPFAM" id="SSF51658">
    <property type="entry name" value="Xylose isomerase-like"/>
    <property type="match status" value="1"/>
</dbReference>
<dbReference type="InterPro" id="IPR050312">
    <property type="entry name" value="IolE/XylAMocC-like"/>
</dbReference>
<dbReference type="InterPro" id="IPR013022">
    <property type="entry name" value="Xyl_isomerase-like_TIM-brl"/>
</dbReference>
<reference evidence="2" key="1">
    <citation type="submission" date="2020-05" db="EMBL/GenBank/DDBJ databases">
        <authorList>
            <person name="Chiriac C."/>
            <person name="Salcher M."/>
            <person name="Ghai R."/>
            <person name="Kavagutti S V."/>
        </authorList>
    </citation>
    <scope>NUCLEOTIDE SEQUENCE</scope>
</reference>